<dbReference type="PANTHER" id="PTHR21696:SF2">
    <property type="entry name" value="PROTEIN UNC-79 HOMOLOG"/>
    <property type="match status" value="1"/>
</dbReference>
<gene>
    <name evidence="2" type="primary">UNC79</name>
    <name evidence="2" type="ORF">EVAR_93537_1</name>
</gene>
<dbReference type="InterPro" id="IPR024855">
    <property type="entry name" value="UNC79"/>
</dbReference>
<protein>
    <submittedName>
        <fullName evidence="2">Protein unc-79 homolog</fullName>
    </submittedName>
</protein>
<dbReference type="Proteomes" id="UP000299102">
    <property type="component" value="Unassembled WGS sequence"/>
</dbReference>
<proteinExistence type="predicted"/>
<organism evidence="2 3">
    <name type="scientific">Eumeta variegata</name>
    <name type="common">Bagworm moth</name>
    <name type="synonym">Eumeta japonica</name>
    <dbReference type="NCBI Taxonomy" id="151549"/>
    <lineage>
        <taxon>Eukaryota</taxon>
        <taxon>Metazoa</taxon>
        <taxon>Ecdysozoa</taxon>
        <taxon>Arthropoda</taxon>
        <taxon>Hexapoda</taxon>
        <taxon>Insecta</taxon>
        <taxon>Pterygota</taxon>
        <taxon>Neoptera</taxon>
        <taxon>Endopterygota</taxon>
        <taxon>Lepidoptera</taxon>
        <taxon>Glossata</taxon>
        <taxon>Ditrysia</taxon>
        <taxon>Tineoidea</taxon>
        <taxon>Psychidae</taxon>
        <taxon>Oiketicinae</taxon>
        <taxon>Eumeta</taxon>
    </lineage>
</organism>
<dbReference type="PANTHER" id="PTHR21696">
    <property type="entry name" value="PROTEIN UNC-79 HOMOLOG"/>
    <property type="match status" value="1"/>
</dbReference>
<dbReference type="STRING" id="151549.A0A4C1UQZ5"/>
<feature type="region of interest" description="Disordered" evidence="1">
    <location>
        <begin position="1"/>
        <end position="31"/>
    </location>
</feature>
<dbReference type="AlphaFoldDB" id="A0A4C1UQZ5"/>
<name>A0A4C1UQZ5_EUMVA</name>
<feature type="compositionally biased region" description="Basic and acidic residues" evidence="1">
    <location>
        <begin position="8"/>
        <end position="31"/>
    </location>
</feature>
<evidence type="ECO:0000313" key="3">
    <source>
        <dbReference type="Proteomes" id="UP000299102"/>
    </source>
</evidence>
<evidence type="ECO:0000313" key="2">
    <source>
        <dbReference type="EMBL" id="GBP28893.1"/>
    </source>
</evidence>
<dbReference type="OrthoDB" id="6270916at2759"/>
<reference evidence="2 3" key="1">
    <citation type="journal article" date="2019" name="Commun. Biol.">
        <title>The bagworm genome reveals a unique fibroin gene that provides high tensile strength.</title>
        <authorList>
            <person name="Kono N."/>
            <person name="Nakamura H."/>
            <person name="Ohtoshi R."/>
            <person name="Tomita M."/>
            <person name="Numata K."/>
            <person name="Arakawa K."/>
        </authorList>
    </citation>
    <scope>NUCLEOTIDE SEQUENCE [LARGE SCALE GENOMIC DNA]</scope>
</reference>
<comment type="caution">
    <text evidence="2">The sequence shown here is derived from an EMBL/GenBank/DDBJ whole genome shotgun (WGS) entry which is preliminary data.</text>
</comment>
<sequence length="770" mass="85209">MSYDSNDSTDKTDSSKSEQEPASRPQDLSKKLSSEGSKIYINIDLAVRRLADLHVKRRNVLRPMPSRQRTPKPRLQIQEVVLGGRTRLGAGEKLRMPRLTHVLKQTHYAIAVCSECGTSLDQYSDEELGLCVIVLATFIHREPGAAAPMLPNILHSVSRVVQMGNYSWQNETNIRLPGSAVAVAHQFLRCILHQLAPNNVFVQIFMQKTPEKQRLIFFKSIAQAFVDFNELYPCGPLQLVVEHLNSKKTLPTDQLSVITGNIAMYLECLAPEALGPLTACVALLQQLEQLFRGVALVLHLMDDVHPLLRSMCAALRIPGASQCKNILEPFSKILSYSVQNFVLRLSVVSELSVQCVRVFQRDRDKLLVCRVLVYELVQALKTKTTIPDENFFVLIQFVLQGHGATLLLPPQLNVNNQIGAAHTAASADARELGSGAVDCMRPHLPDILDLLQEPQLIDKIKGSVSKSIVNRNLVCLNEDTLGAIVKGGIAQYVALELALEQSRGKQERTTTQRHMTPWLSPAIPGGRELAECVSRVRLVSWLVIGALSNTTESGTIQPPIPQDATCHITDHVQTIMSSYVEQWKPTAQRMTPLCHAFILCQLWTVYLEEIAAGHAPNTESYNITCCLLLDFWCKIVPSVLQVTVQSKVLAETVNLHFLGLLEALLECNSTVLNKLLPLWTPILHSPLFALARAVVSAQHLARYYFVKYDSQCADATTHGPAFGRMPRHAARARGAASDRRRDSRQQLSCAYASTPAQVAHQDGSVGIAAS</sequence>
<accession>A0A4C1UQZ5</accession>
<dbReference type="EMBL" id="BGZK01000213">
    <property type="protein sequence ID" value="GBP28893.1"/>
    <property type="molecule type" value="Genomic_DNA"/>
</dbReference>
<evidence type="ECO:0000256" key="1">
    <source>
        <dbReference type="SAM" id="MobiDB-lite"/>
    </source>
</evidence>
<keyword evidence="3" id="KW-1185">Reference proteome</keyword>